<accession>A0AB39CDM2</accession>
<organism evidence="1">
    <name type="scientific">Pseudomonas phage HRDY3</name>
    <dbReference type="NCBI Taxonomy" id="3236930"/>
    <lineage>
        <taxon>Viruses</taxon>
    </lineage>
</organism>
<reference evidence="1" key="1">
    <citation type="submission" date="2024-07" db="EMBL/GenBank/DDBJ databases">
        <authorList>
            <person name="Bringhurst R.M."/>
            <person name="Homer T.E."/>
        </authorList>
    </citation>
    <scope>NUCLEOTIDE SEQUENCE</scope>
</reference>
<sequence>MKNLEAMFTRNMLKKIFSANIEAHLITNAKVHAGLKGIWQGKVTDHVDMPGEGQVPYYFVADKVSETQVDISLYTQDQVIEALKAYSPVGRTSVVFEKPADFRFLSPGRYAVYSEIGLYNAGKHFAGSVVNLGVEFVSYSRGPAPERYPAFVELRVAGGDSVVVERSMPLDEMDRILKTLSRREDLD</sequence>
<proteinExistence type="predicted"/>
<evidence type="ECO:0000313" key="1">
    <source>
        <dbReference type="EMBL" id="XDJ14956.1"/>
    </source>
</evidence>
<dbReference type="EMBL" id="PQ015379">
    <property type="protein sequence ID" value="XDJ14956.1"/>
    <property type="molecule type" value="Genomic_DNA"/>
</dbReference>
<name>A0AB39CDM2_9VIRU</name>
<protein>
    <submittedName>
        <fullName evidence="1">Uncharacterized protein</fullName>
    </submittedName>
</protein>